<accession>A0ABS1V1J2</accession>
<evidence type="ECO:0000313" key="2">
    <source>
        <dbReference type="EMBL" id="MBL6455565.1"/>
    </source>
</evidence>
<gene>
    <name evidence="2" type="ORF">JMJ55_09545</name>
</gene>
<dbReference type="EMBL" id="JAEUXJ010000003">
    <property type="protein sequence ID" value="MBL6455565.1"/>
    <property type="molecule type" value="Genomic_DNA"/>
</dbReference>
<evidence type="ECO:0000259" key="1">
    <source>
        <dbReference type="Pfam" id="PF00144"/>
    </source>
</evidence>
<dbReference type="InterPro" id="IPR050491">
    <property type="entry name" value="AmpC-like"/>
</dbReference>
<dbReference type="SUPFAM" id="SSF56601">
    <property type="entry name" value="beta-lactamase/transpeptidase-like"/>
    <property type="match status" value="1"/>
</dbReference>
<dbReference type="Gene3D" id="3.40.710.10">
    <property type="entry name" value="DD-peptidase/beta-lactamase superfamily"/>
    <property type="match status" value="1"/>
</dbReference>
<dbReference type="PANTHER" id="PTHR46825">
    <property type="entry name" value="D-ALANYL-D-ALANINE-CARBOXYPEPTIDASE/ENDOPEPTIDASE AMPH"/>
    <property type="match status" value="1"/>
</dbReference>
<evidence type="ECO:0000313" key="3">
    <source>
        <dbReference type="Proteomes" id="UP000606490"/>
    </source>
</evidence>
<proteinExistence type="predicted"/>
<dbReference type="Pfam" id="PF00144">
    <property type="entry name" value="Beta-lactamase"/>
    <property type="match status" value="1"/>
</dbReference>
<protein>
    <submittedName>
        <fullName evidence="2">Serine hydrolase</fullName>
    </submittedName>
</protein>
<reference evidence="2 3" key="1">
    <citation type="submission" date="2021-01" db="EMBL/GenBank/DDBJ databases">
        <title>Belnapia mucosa sp. nov. and Belnapia arida sp. nov., isolated from the Tabernas Desert (Almeria, Spain).</title>
        <authorList>
            <person name="Molina-Menor E."/>
            <person name="Vidal-Verdu A."/>
            <person name="Calonge A."/>
            <person name="Satari L."/>
            <person name="Pereto Magraner J."/>
            <person name="Porcar Miralles M."/>
        </authorList>
    </citation>
    <scope>NUCLEOTIDE SEQUENCE [LARGE SCALE GENOMIC DNA]</scope>
    <source>
        <strain evidence="2 3">T6</strain>
    </source>
</reference>
<keyword evidence="3" id="KW-1185">Reference proteome</keyword>
<dbReference type="InterPro" id="IPR012338">
    <property type="entry name" value="Beta-lactam/transpept-like"/>
</dbReference>
<dbReference type="Proteomes" id="UP000606490">
    <property type="component" value="Unassembled WGS sequence"/>
</dbReference>
<dbReference type="InterPro" id="IPR001466">
    <property type="entry name" value="Beta-lactam-related"/>
</dbReference>
<comment type="caution">
    <text evidence="2">The sequence shown here is derived from an EMBL/GenBank/DDBJ whole genome shotgun (WGS) entry which is preliminary data.</text>
</comment>
<dbReference type="GO" id="GO:0016787">
    <property type="term" value="F:hydrolase activity"/>
    <property type="evidence" value="ECO:0007669"/>
    <property type="project" value="UniProtKB-KW"/>
</dbReference>
<organism evidence="2 3">
    <name type="scientific">Belnapia mucosa</name>
    <dbReference type="NCBI Taxonomy" id="2804532"/>
    <lineage>
        <taxon>Bacteria</taxon>
        <taxon>Pseudomonadati</taxon>
        <taxon>Pseudomonadota</taxon>
        <taxon>Alphaproteobacteria</taxon>
        <taxon>Acetobacterales</taxon>
        <taxon>Roseomonadaceae</taxon>
        <taxon>Belnapia</taxon>
    </lineage>
</organism>
<sequence>MSAELDALALRRHARRLLAGWDRPGSPGAALGLVRDGALALHESAGFASIELGVPIEPETCFRVASVSKQFTCAAILLLAAEGRLSVADAIHDHLPELPDFGARISIDQLMHNVSGMRDMLELMRLGGADLSQPWKTEDLLEAIGRQRSLNFAPGTRFRYSNSGFLLLGRIVEVVSGESLGDFLARRIFTPLGMTRTRHTPSVTEIVPGLATGYLPQGEGFVRALHGFPLGGEGGLVSCVEDLALWDRNFDAGLVPGIAEALVEPLAFANGRPNTYARGLEVTTYRGLRTVDHGGLWPGFKTCFLRVPERGMTVIAIANHGGIDTHALAHRLLDAALEGTPGFHPVPPMPALSGLFGRWVEPESGATVEFAPGPVATQHGVPFPLAPSEDGRLVARRGVFPFAASLPEGDSLILETDAGTRTRFRRAPETASLPEGLEGTWHCEELGAAWTFAPDGDEMAVRVRGPLTVAGPWPLVPIAGDAFRIRTPGTLFQGWLDAKAERDAEGGIAALLVNGARASRLRFTREH</sequence>
<feature type="domain" description="Beta-lactamase-related" evidence="1">
    <location>
        <begin position="19"/>
        <end position="330"/>
    </location>
</feature>
<dbReference type="PANTHER" id="PTHR46825:SF9">
    <property type="entry name" value="BETA-LACTAMASE-RELATED DOMAIN-CONTAINING PROTEIN"/>
    <property type="match status" value="1"/>
</dbReference>
<name>A0ABS1V1J2_9PROT</name>
<dbReference type="RefSeq" id="WP_202825298.1">
    <property type="nucleotide sequence ID" value="NZ_JAEUXJ010000003.1"/>
</dbReference>
<keyword evidence="2" id="KW-0378">Hydrolase</keyword>